<proteinExistence type="predicted"/>
<dbReference type="AlphaFoldDB" id="A0A645CDY7"/>
<sequence>MNGAKTPELLAPAGNLETALAAYDAGADAVYCGLGKFNARERAQNFTADALSRLLEFARNRGRKL</sequence>
<reference evidence="1" key="1">
    <citation type="submission" date="2019-08" db="EMBL/GenBank/DDBJ databases">
        <authorList>
            <person name="Kucharzyk K."/>
            <person name="Murdoch R.W."/>
            <person name="Higgins S."/>
            <person name="Loffler F."/>
        </authorList>
    </citation>
    <scope>NUCLEOTIDE SEQUENCE</scope>
</reference>
<name>A0A645CDY7_9ZZZZ</name>
<accession>A0A645CDY7</accession>
<dbReference type="InterPro" id="IPR051454">
    <property type="entry name" value="RNA/ubiquinone_mod_enzymes"/>
</dbReference>
<dbReference type="PANTHER" id="PTHR30217">
    <property type="entry name" value="PEPTIDASE U32 FAMILY"/>
    <property type="match status" value="1"/>
</dbReference>
<organism evidence="1">
    <name type="scientific">bioreactor metagenome</name>
    <dbReference type="NCBI Taxonomy" id="1076179"/>
    <lineage>
        <taxon>unclassified sequences</taxon>
        <taxon>metagenomes</taxon>
        <taxon>ecological metagenomes</taxon>
    </lineage>
</organism>
<comment type="caution">
    <text evidence="1">The sequence shown here is derived from an EMBL/GenBank/DDBJ whole genome shotgun (WGS) entry which is preliminary data.</text>
</comment>
<protein>
    <submittedName>
        <fullName evidence="1">Uncharacterized protein</fullName>
    </submittedName>
</protein>
<evidence type="ECO:0000313" key="1">
    <source>
        <dbReference type="EMBL" id="MPM75196.1"/>
    </source>
</evidence>
<dbReference type="EMBL" id="VSSQ01026466">
    <property type="protein sequence ID" value="MPM75196.1"/>
    <property type="molecule type" value="Genomic_DNA"/>
</dbReference>
<gene>
    <name evidence="1" type="ORF">SDC9_122187</name>
</gene>